<dbReference type="EMBL" id="KX700397">
    <property type="protein sequence ID" value="APD74353.1"/>
    <property type="molecule type" value="Genomic_DNA"/>
</dbReference>
<evidence type="ECO:0000313" key="1">
    <source>
        <dbReference type="EMBL" id="APD74353.1"/>
    </source>
</evidence>
<dbReference type="SUPFAM" id="SSF58087">
    <property type="entry name" value="Variant surface glycoprotein (N-terminal domain)"/>
    <property type="match status" value="1"/>
</dbReference>
<proteinExistence type="predicted"/>
<reference evidence="1" key="1">
    <citation type="submission" date="2016-08" db="EMBL/GenBank/DDBJ databases">
        <title>VSG repertoire of Trypanosoma brucei EATRO 1125.</title>
        <authorList>
            <person name="Cross G.A."/>
        </authorList>
    </citation>
    <scope>NUCLEOTIDE SEQUENCE</scope>
    <source>
        <strain evidence="1">EATRO 1125</strain>
    </source>
</reference>
<name>A0A1J0R919_9TRYP</name>
<dbReference type="VEuPathDB" id="TriTrypDB:Tb427_000312900"/>
<sequence length="278" mass="29557">MRWHRQSRREPRTQAAAVPGQKSKRVFVAGAILGTSLVVPEAADAAVAESGDGTQEKITTACQEAAFAETVAWTYEQIANQQQHAVQDLRKQAANWRLTAAAEPDQQSAHLLSALPAYAEAQSAKARSAIKLTTQELSAAAKAYHARAHFLYGAQEQAAVTWNTETNGYKKVSSTTFKARTGAPKPGTSKCDDNSRKIGSTIPTTMAFGTNNLKKIAYSTPEQIAKLTPRTVLTITGGATCSTDDTNSWGATVACCNGITATPTYDHEQEAATGPTAV</sequence>
<accession>A0A1J0R919</accession>
<organism evidence="1">
    <name type="scientific">Trypanosoma brucei</name>
    <dbReference type="NCBI Taxonomy" id="5691"/>
    <lineage>
        <taxon>Eukaryota</taxon>
        <taxon>Discoba</taxon>
        <taxon>Euglenozoa</taxon>
        <taxon>Kinetoplastea</taxon>
        <taxon>Metakinetoplastina</taxon>
        <taxon>Trypanosomatida</taxon>
        <taxon>Trypanosomatidae</taxon>
        <taxon>Trypanosoma</taxon>
    </lineage>
</organism>
<protein>
    <submittedName>
        <fullName evidence="1">Variant surface glycoprotein 1125.2949</fullName>
    </submittedName>
</protein>
<dbReference type="AlphaFoldDB" id="A0A1J0R919"/>